<dbReference type="Proteomes" id="UP000481153">
    <property type="component" value="Unassembled WGS sequence"/>
</dbReference>
<dbReference type="EMBL" id="VJMJ01000079">
    <property type="protein sequence ID" value="KAF0737943.1"/>
    <property type="molecule type" value="Genomic_DNA"/>
</dbReference>
<proteinExistence type="predicted"/>
<protein>
    <recommendedName>
        <fullName evidence="1">AB hydrolase-1 domain-containing protein</fullName>
    </recommendedName>
</protein>
<comment type="caution">
    <text evidence="2">The sequence shown here is derived from an EMBL/GenBank/DDBJ whole genome shotgun (WGS) entry which is preliminary data.</text>
</comment>
<evidence type="ECO:0000313" key="3">
    <source>
        <dbReference type="Proteomes" id="UP000481153"/>
    </source>
</evidence>
<dbReference type="Gene3D" id="3.40.50.1820">
    <property type="entry name" value="alpha/beta hydrolase"/>
    <property type="match status" value="1"/>
</dbReference>
<name>A0A6G0XCK7_9STRA</name>
<dbReference type="PANTHER" id="PTHR47533:SF4">
    <property type="entry name" value="AB HYDROLASE-1 DOMAIN-CONTAINING PROTEIN"/>
    <property type="match status" value="1"/>
</dbReference>
<gene>
    <name evidence="2" type="ORF">Ae201684_005939</name>
</gene>
<accession>A0A6G0XCK7</accession>
<sequence length="258" mass="28286">MTASAAKVMDKVTLKNGYDVWFGLYGSADARYSYVFVHGGAGSHADFKELSPLLVRENFNVIALDLPGSGRTSRDAAGGDKLTEDSLIETGIEVIRIFEARNARWRCILVGHSFGGGTAMQAIARGKLSTSQFHKTLLAQLLALSIAARATVTRFIMEYFLYFVTIKVLGLSPKLTMQDSTMMYQRGGTIDFPAVKVCAEYIQRSKLPVFHASARNDIIVEKAISDEIAALLKPASKLSSNGAATIFKRREQPNLLKR</sequence>
<reference evidence="2 3" key="1">
    <citation type="submission" date="2019-07" db="EMBL/GenBank/DDBJ databases">
        <title>Genomics analysis of Aphanomyces spp. identifies a new class of oomycete effector associated with host adaptation.</title>
        <authorList>
            <person name="Gaulin E."/>
        </authorList>
    </citation>
    <scope>NUCLEOTIDE SEQUENCE [LARGE SCALE GENOMIC DNA]</scope>
    <source>
        <strain evidence="2 3">ATCC 201684</strain>
    </source>
</reference>
<dbReference type="AlphaFoldDB" id="A0A6G0XCK7"/>
<dbReference type="PANTHER" id="PTHR47533">
    <property type="entry name" value="PROTEIN CBG21859"/>
    <property type="match status" value="1"/>
</dbReference>
<feature type="domain" description="AB hydrolase-1" evidence="1">
    <location>
        <begin position="35"/>
        <end position="140"/>
    </location>
</feature>
<dbReference type="InterPro" id="IPR029058">
    <property type="entry name" value="AB_hydrolase_fold"/>
</dbReference>
<dbReference type="PRINTS" id="PR00111">
    <property type="entry name" value="ABHYDROLASE"/>
</dbReference>
<keyword evidence="3" id="KW-1185">Reference proteome</keyword>
<evidence type="ECO:0000313" key="2">
    <source>
        <dbReference type="EMBL" id="KAF0737943.1"/>
    </source>
</evidence>
<dbReference type="SUPFAM" id="SSF53474">
    <property type="entry name" value="alpha/beta-Hydrolases"/>
    <property type="match status" value="1"/>
</dbReference>
<evidence type="ECO:0000259" key="1">
    <source>
        <dbReference type="Pfam" id="PF12697"/>
    </source>
</evidence>
<dbReference type="Pfam" id="PF12697">
    <property type="entry name" value="Abhydrolase_6"/>
    <property type="match status" value="1"/>
</dbReference>
<organism evidence="2 3">
    <name type="scientific">Aphanomyces euteiches</name>
    <dbReference type="NCBI Taxonomy" id="100861"/>
    <lineage>
        <taxon>Eukaryota</taxon>
        <taxon>Sar</taxon>
        <taxon>Stramenopiles</taxon>
        <taxon>Oomycota</taxon>
        <taxon>Saprolegniomycetes</taxon>
        <taxon>Saprolegniales</taxon>
        <taxon>Verrucalvaceae</taxon>
        <taxon>Aphanomyces</taxon>
    </lineage>
</organism>
<dbReference type="InterPro" id="IPR000073">
    <property type="entry name" value="AB_hydrolase_1"/>
</dbReference>
<dbReference type="VEuPathDB" id="FungiDB:AeMF1_021100"/>